<sequence length="311" mass="34566">MAALVAATRGTQRCRQQPWWPPPLLPPQPPPLLSWPRSVSNKATIPNPTTIPINTHSGAPRCGRLVLCVDPWRTDGSLAREMNSEREGKYAEFSGYLLGSDDASLPSLTILHQPSEIENDWSDELGKAGKTLTRAGNVCQSLGQAREITSPCDRLRENLCENMFPRRALSSTRRYKSTRTEHAGWERSQILFHFPSPSSGFFASPPGDPRGSLGLLLAHHIRAGFWRSPTLPASLTPLHSQPLPFHRSTWRQKNANISVFSTELQYFASRGRDSKATLGRASGCLNVFFLKFPPAAQKKLFDEHLPEPVPT</sequence>
<name>A0A7R9GGC5_9CRUS</name>
<reference evidence="2" key="1">
    <citation type="submission" date="2020-11" db="EMBL/GenBank/DDBJ databases">
        <authorList>
            <person name="Tran Van P."/>
        </authorList>
    </citation>
    <scope>NUCLEOTIDE SEQUENCE</scope>
</reference>
<gene>
    <name evidence="2" type="ORF">NMOB1V02_LOCUS7575</name>
</gene>
<evidence type="ECO:0000313" key="2">
    <source>
        <dbReference type="EMBL" id="CAD7279911.1"/>
    </source>
</evidence>
<evidence type="ECO:0000256" key="1">
    <source>
        <dbReference type="SAM" id="MobiDB-lite"/>
    </source>
</evidence>
<dbReference type="EMBL" id="CAJPEX010001848">
    <property type="protein sequence ID" value="CAG0920063.1"/>
    <property type="molecule type" value="Genomic_DNA"/>
</dbReference>
<feature type="region of interest" description="Disordered" evidence="1">
    <location>
        <begin position="1"/>
        <end position="25"/>
    </location>
</feature>
<protein>
    <submittedName>
        <fullName evidence="2">Uncharacterized protein</fullName>
    </submittedName>
</protein>
<dbReference type="EMBL" id="OA883885">
    <property type="protein sequence ID" value="CAD7279911.1"/>
    <property type="molecule type" value="Genomic_DNA"/>
</dbReference>
<organism evidence="2">
    <name type="scientific">Notodromas monacha</name>
    <dbReference type="NCBI Taxonomy" id="399045"/>
    <lineage>
        <taxon>Eukaryota</taxon>
        <taxon>Metazoa</taxon>
        <taxon>Ecdysozoa</taxon>
        <taxon>Arthropoda</taxon>
        <taxon>Crustacea</taxon>
        <taxon>Oligostraca</taxon>
        <taxon>Ostracoda</taxon>
        <taxon>Podocopa</taxon>
        <taxon>Podocopida</taxon>
        <taxon>Cypridocopina</taxon>
        <taxon>Cypridoidea</taxon>
        <taxon>Cyprididae</taxon>
        <taxon>Notodromas</taxon>
    </lineage>
</organism>
<dbReference type="AlphaFoldDB" id="A0A7R9GGC5"/>
<accession>A0A7R9GGC5</accession>
<keyword evidence="3" id="KW-1185">Reference proteome</keyword>
<dbReference type="Proteomes" id="UP000678499">
    <property type="component" value="Unassembled WGS sequence"/>
</dbReference>
<evidence type="ECO:0000313" key="3">
    <source>
        <dbReference type="Proteomes" id="UP000678499"/>
    </source>
</evidence>
<proteinExistence type="predicted"/>